<dbReference type="Pfam" id="PF03631">
    <property type="entry name" value="Virul_fac_BrkB"/>
    <property type="match status" value="1"/>
</dbReference>
<evidence type="ECO:0000256" key="4">
    <source>
        <dbReference type="ARBA" id="ARBA00022989"/>
    </source>
</evidence>
<keyword evidence="2" id="KW-1003">Cell membrane</keyword>
<evidence type="ECO:0000256" key="7">
    <source>
        <dbReference type="SAM" id="Phobius"/>
    </source>
</evidence>
<sequence length="331" mass="35159">MSLLQTLVTAWRQASAKQASLLAAGVAFFLFTSLFPALIAMVSVYGLVADPDTIADQADRLTAALPPEAASFITDQMDQLTAADAGSLGASAGVAVALALYSASSGIFHLVTAINQLYGLPPRGWYVVRRLSGLALTIAALVFGVLSVSVVAVVPVVLDLTGAGTVTRVIAHVIRWLVLAGAVLVAIGVLYRQAPQRPPTGPLISRGVVLAAAIWLLSSVGFSIYVETFGTYARTYGALAGVVVLLLWLWIGMWAILFGACVEATRQHIVSDETIAQEARLARERATRARLAVEAEESGEPRGRVDPRRTRLSPARDPRGTRSRRPRPPAR</sequence>
<dbReference type="EMBL" id="JACTVM010000001">
    <property type="protein sequence ID" value="MBC9225391.1"/>
    <property type="molecule type" value="Genomic_DNA"/>
</dbReference>
<gene>
    <name evidence="8" type="ORF">IBG24_03570</name>
</gene>
<evidence type="ECO:0000256" key="1">
    <source>
        <dbReference type="ARBA" id="ARBA00004651"/>
    </source>
</evidence>
<evidence type="ECO:0000256" key="5">
    <source>
        <dbReference type="ARBA" id="ARBA00023136"/>
    </source>
</evidence>
<keyword evidence="5 7" id="KW-0472">Membrane</keyword>
<dbReference type="PANTHER" id="PTHR30213">
    <property type="entry name" value="INNER MEMBRANE PROTEIN YHJD"/>
    <property type="match status" value="1"/>
</dbReference>
<evidence type="ECO:0000256" key="6">
    <source>
        <dbReference type="SAM" id="MobiDB-lite"/>
    </source>
</evidence>
<comment type="subcellular location">
    <subcellularLocation>
        <location evidence="1">Cell membrane</location>
        <topology evidence="1">Multi-pass membrane protein</topology>
    </subcellularLocation>
</comment>
<dbReference type="Proteomes" id="UP000620591">
    <property type="component" value="Unassembled WGS sequence"/>
</dbReference>
<keyword evidence="4 7" id="KW-1133">Transmembrane helix</keyword>
<keyword evidence="3 7" id="KW-0812">Transmembrane</keyword>
<comment type="caution">
    <text evidence="8">The sequence shown here is derived from an EMBL/GenBank/DDBJ whole genome shotgun (WGS) entry which is preliminary data.</text>
</comment>
<accession>A0A8I0ES26</accession>
<evidence type="ECO:0000313" key="8">
    <source>
        <dbReference type="EMBL" id="MBC9225391.1"/>
    </source>
</evidence>
<feature type="region of interest" description="Disordered" evidence="6">
    <location>
        <begin position="292"/>
        <end position="331"/>
    </location>
</feature>
<evidence type="ECO:0000256" key="3">
    <source>
        <dbReference type="ARBA" id="ARBA00022692"/>
    </source>
</evidence>
<dbReference type="RefSeq" id="WP_187768628.1">
    <property type="nucleotide sequence ID" value="NZ_JACTVM010000001.1"/>
</dbReference>
<feature type="transmembrane region" description="Helical" evidence="7">
    <location>
        <begin position="133"/>
        <end position="157"/>
    </location>
</feature>
<dbReference type="GO" id="GO:0005886">
    <property type="term" value="C:plasma membrane"/>
    <property type="evidence" value="ECO:0007669"/>
    <property type="project" value="UniProtKB-SubCell"/>
</dbReference>
<feature type="compositionally biased region" description="Basic residues" evidence="6">
    <location>
        <begin position="321"/>
        <end position="331"/>
    </location>
</feature>
<name>A0A8I0ES26_9ACTN</name>
<feature type="compositionally biased region" description="Basic and acidic residues" evidence="6">
    <location>
        <begin position="292"/>
        <end position="320"/>
    </location>
</feature>
<dbReference type="PIRSF" id="PIRSF035875">
    <property type="entry name" value="RNase_BN"/>
    <property type="match status" value="1"/>
</dbReference>
<proteinExistence type="predicted"/>
<feature type="transmembrane region" description="Helical" evidence="7">
    <location>
        <begin position="203"/>
        <end position="226"/>
    </location>
</feature>
<feature type="transmembrane region" description="Helical" evidence="7">
    <location>
        <begin position="26"/>
        <end position="48"/>
    </location>
</feature>
<evidence type="ECO:0000256" key="2">
    <source>
        <dbReference type="ARBA" id="ARBA00022475"/>
    </source>
</evidence>
<evidence type="ECO:0000313" key="9">
    <source>
        <dbReference type="Proteomes" id="UP000620591"/>
    </source>
</evidence>
<dbReference type="NCBIfam" id="TIGR00765">
    <property type="entry name" value="yihY_not_rbn"/>
    <property type="match status" value="1"/>
</dbReference>
<organism evidence="8 9">
    <name type="scientific">Aeromicrobium senzhongii</name>
    <dbReference type="NCBI Taxonomy" id="2663859"/>
    <lineage>
        <taxon>Bacteria</taxon>
        <taxon>Bacillati</taxon>
        <taxon>Actinomycetota</taxon>
        <taxon>Actinomycetes</taxon>
        <taxon>Propionibacteriales</taxon>
        <taxon>Nocardioidaceae</taxon>
        <taxon>Aeromicrobium</taxon>
    </lineage>
</organism>
<dbReference type="AlphaFoldDB" id="A0A8I0ES26"/>
<feature type="transmembrane region" description="Helical" evidence="7">
    <location>
        <begin position="169"/>
        <end position="191"/>
    </location>
</feature>
<protein>
    <submittedName>
        <fullName evidence="8">YihY/virulence factor BrkB family protein</fullName>
    </submittedName>
</protein>
<dbReference type="PANTHER" id="PTHR30213:SF0">
    <property type="entry name" value="UPF0761 MEMBRANE PROTEIN YIHY"/>
    <property type="match status" value="1"/>
</dbReference>
<reference evidence="8" key="1">
    <citation type="submission" date="2020-09" db="EMBL/GenBank/DDBJ databases">
        <title>Novel species in genus Aeromicrobium.</title>
        <authorList>
            <person name="Zhang G."/>
        </authorList>
    </citation>
    <scope>NUCLEOTIDE SEQUENCE</scope>
    <source>
        <strain evidence="8">Zg-636</strain>
    </source>
</reference>
<feature type="transmembrane region" description="Helical" evidence="7">
    <location>
        <begin position="238"/>
        <end position="262"/>
    </location>
</feature>
<dbReference type="InterPro" id="IPR017039">
    <property type="entry name" value="Virul_fac_BrkB"/>
</dbReference>